<dbReference type="Pfam" id="PF11712">
    <property type="entry name" value="Vma12"/>
    <property type="match status" value="1"/>
</dbReference>
<sequence>MGNANPPQDFNISLEPHLIDTLQTLLPIVPADLAKTLDPYVSPSPPATVPYTVLQSISQWARTSGLETLQSQSPPLDPQAYSMISLLAGTTTSPERKFGEYIPAKEPEEMEAERIRERKTITALLNALLSILGSGFAVWWAADKLGWRNEWRVLLAMFAAIVVAVAEAVLYLIWQSRHPSSTVKRVKTRRRVPSARHKKDDGPKQPDEIKTPVVGDMIDGGLRRRQ</sequence>
<feature type="transmembrane region" description="Helical" evidence="2">
    <location>
        <begin position="154"/>
        <end position="174"/>
    </location>
</feature>
<evidence type="ECO:0000256" key="2">
    <source>
        <dbReference type="SAM" id="Phobius"/>
    </source>
</evidence>
<evidence type="ECO:0000256" key="1">
    <source>
        <dbReference type="SAM" id="MobiDB-lite"/>
    </source>
</evidence>
<name>A0A369JWT6_HYPMA</name>
<feature type="compositionally biased region" description="Basic and acidic residues" evidence="1">
    <location>
        <begin position="198"/>
        <end position="210"/>
    </location>
</feature>
<dbReference type="GO" id="GO:0070072">
    <property type="term" value="P:vacuolar proton-transporting V-type ATPase complex assembly"/>
    <property type="evidence" value="ECO:0007669"/>
    <property type="project" value="InterPro"/>
</dbReference>
<dbReference type="EMBL" id="LUEZ02000046">
    <property type="protein sequence ID" value="RDB23854.1"/>
    <property type="molecule type" value="Genomic_DNA"/>
</dbReference>
<keyword evidence="2" id="KW-0472">Membrane</keyword>
<evidence type="ECO:0000313" key="4">
    <source>
        <dbReference type="Proteomes" id="UP000076154"/>
    </source>
</evidence>
<reference evidence="3" key="1">
    <citation type="submission" date="2018-04" db="EMBL/GenBank/DDBJ databases">
        <title>Whole genome sequencing of Hypsizygus marmoreus.</title>
        <authorList>
            <person name="Choi I.-G."/>
            <person name="Min B."/>
            <person name="Kim J.-G."/>
            <person name="Kim S."/>
            <person name="Oh Y.-L."/>
            <person name="Kong W.-S."/>
            <person name="Park H."/>
            <person name="Jeong J."/>
            <person name="Song E.-S."/>
        </authorList>
    </citation>
    <scope>NUCLEOTIDE SEQUENCE [LARGE SCALE GENOMIC DNA]</scope>
    <source>
        <strain evidence="3">51987-8</strain>
    </source>
</reference>
<protein>
    <recommendedName>
        <fullName evidence="5">Endoplasmic reticulum-based factor for assembly of V-ATPase</fullName>
    </recommendedName>
</protein>
<gene>
    <name evidence="3" type="ORF">Hypma_009035</name>
</gene>
<dbReference type="Proteomes" id="UP000076154">
    <property type="component" value="Unassembled WGS sequence"/>
</dbReference>
<feature type="transmembrane region" description="Helical" evidence="2">
    <location>
        <begin position="123"/>
        <end position="142"/>
    </location>
</feature>
<dbReference type="InParanoid" id="A0A369JWT6"/>
<keyword evidence="2" id="KW-0812">Transmembrane</keyword>
<organism evidence="3 4">
    <name type="scientific">Hypsizygus marmoreus</name>
    <name type="common">White beech mushroom</name>
    <name type="synonym">Agaricus marmoreus</name>
    <dbReference type="NCBI Taxonomy" id="39966"/>
    <lineage>
        <taxon>Eukaryota</taxon>
        <taxon>Fungi</taxon>
        <taxon>Dikarya</taxon>
        <taxon>Basidiomycota</taxon>
        <taxon>Agaricomycotina</taxon>
        <taxon>Agaricomycetes</taxon>
        <taxon>Agaricomycetidae</taxon>
        <taxon>Agaricales</taxon>
        <taxon>Tricholomatineae</taxon>
        <taxon>Lyophyllaceae</taxon>
        <taxon>Hypsizygus</taxon>
    </lineage>
</organism>
<keyword evidence="4" id="KW-1185">Reference proteome</keyword>
<feature type="region of interest" description="Disordered" evidence="1">
    <location>
        <begin position="184"/>
        <end position="226"/>
    </location>
</feature>
<proteinExistence type="predicted"/>
<dbReference type="AlphaFoldDB" id="A0A369JWT6"/>
<dbReference type="OrthoDB" id="3193718at2759"/>
<evidence type="ECO:0008006" key="5">
    <source>
        <dbReference type="Google" id="ProtNLM"/>
    </source>
</evidence>
<keyword evidence="2" id="KW-1133">Transmembrane helix</keyword>
<accession>A0A369JWT6</accession>
<evidence type="ECO:0000313" key="3">
    <source>
        <dbReference type="EMBL" id="RDB23854.1"/>
    </source>
</evidence>
<feature type="compositionally biased region" description="Basic residues" evidence="1">
    <location>
        <begin position="184"/>
        <end position="197"/>
    </location>
</feature>
<dbReference type="InterPro" id="IPR021013">
    <property type="entry name" value="ATPase_Vma12"/>
</dbReference>
<comment type="caution">
    <text evidence="3">The sequence shown here is derived from an EMBL/GenBank/DDBJ whole genome shotgun (WGS) entry which is preliminary data.</text>
</comment>